<dbReference type="InterPro" id="IPR046210">
    <property type="entry name" value="DUF6243"/>
</dbReference>
<dbReference type="Pfam" id="PF19756">
    <property type="entry name" value="DUF6243"/>
    <property type="match status" value="1"/>
</dbReference>
<dbReference type="Proteomes" id="UP000595636">
    <property type="component" value="Chromosome"/>
</dbReference>
<evidence type="ECO:0000313" key="3">
    <source>
        <dbReference type="Proteomes" id="UP000595636"/>
    </source>
</evidence>
<feature type="compositionally biased region" description="Basic and acidic residues" evidence="1">
    <location>
        <begin position="34"/>
        <end position="56"/>
    </location>
</feature>
<name>A0A7T7KYY4_9ACTN</name>
<protein>
    <submittedName>
        <fullName evidence="2">Uncharacterized protein</fullName>
    </submittedName>
</protein>
<dbReference type="AlphaFoldDB" id="A0A7T7KYY4"/>
<proteinExistence type="predicted"/>
<organism evidence="2 3">
    <name type="scientific">Streptomyces liliifuscus</name>
    <dbReference type="NCBI Taxonomy" id="2797636"/>
    <lineage>
        <taxon>Bacteria</taxon>
        <taxon>Bacillati</taxon>
        <taxon>Actinomycetota</taxon>
        <taxon>Actinomycetes</taxon>
        <taxon>Kitasatosporales</taxon>
        <taxon>Streptomycetaceae</taxon>
        <taxon>Streptomyces</taxon>
    </lineage>
</organism>
<feature type="region of interest" description="Disordered" evidence="1">
    <location>
        <begin position="1"/>
        <end position="73"/>
    </location>
</feature>
<evidence type="ECO:0000256" key="1">
    <source>
        <dbReference type="SAM" id="MobiDB-lite"/>
    </source>
</evidence>
<gene>
    <name evidence="2" type="ORF">JEQ17_30825</name>
</gene>
<keyword evidence="3" id="KW-1185">Reference proteome</keyword>
<dbReference type="KEGG" id="slf:JEQ17_30825"/>
<sequence>MTVSKNINNPVGMGGGKRKKLSRTERQNNGPYRNLDRQSAADRKAELVRKMREKTGAAEAEGATQADDDTTQS</sequence>
<evidence type="ECO:0000313" key="2">
    <source>
        <dbReference type="EMBL" id="QQM43360.1"/>
    </source>
</evidence>
<dbReference type="RefSeq" id="WP_200398189.1">
    <property type="nucleotide sequence ID" value="NZ_CP066831.1"/>
</dbReference>
<reference evidence="2 3" key="1">
    <citation type="submission" date="2020-12" db="EMBL/GenBank/DDBJ databases">
        <title>A novel species.</title>
        <authorList>
            <person name="Li K."/>
        </authorList>
    </citation>
    <scope>NUCLEOTIDE SEQUENCE [LARGE SCALE GENOMIC DNA]</scope>
    <source>
        <strain evidence="2 3">ZYC-3</strain>
    </source>
</reference>
<dbReference type="EMBL" id="CP066831">
    <property type="protein sequence ID" value="QQM43360.1"/>
    <property type="molecule type" value="Genomic_DNA"/>
</dbReference>
<accession>A0A7T7KYY4</accession>